<accession>A0A1I0MDD6</accession>
<dbReference type="GeneID" id="99985058"/>
<reference evidence="3" key="1">
    <citation type="submission" date="2016-10" db="EMBL/GenBank/DDBJ databases">
        <authorList>
            <person name="Varghese N."/>
            <person name="Submissions S."/>
        </authorList>
    </citation>
    <scope>NUCLEOTIDE SEQUENCE [LARGE SCALE GENOMIC DNA]</scope>
    <source>
        <strain evidence="3">CGMCC 1.12402</strain>
    </source>
</reference>
<dbReference type="EMBL" id="FOIR01000001">
    <property type="protein sequence ID" value="SEV86259.1"/>
    <property type="molecule type" value="Genomic_DNA"/>
</dbReference>
<name>A0A1I0MDD6_9BACT</name>
<dbReference type="Proteomes" id="UP000199437">
    <property type="component" value="Unassembled WGS sequence"/>
</dbReference>
<evidence type="ECO:0000313" key="3">
    <source>
        <dbReference type="Proteomes" id="UP000199437"/>
    </source>
</evidence>
<feature type="transmembrane region" description="Helical" evidence="1">
    <location>
        <begin position="52"/>
        <end position="71"/>
    </location>
</feature>
<evidence type="ECO:0000313" key="2">
    <source>
        <dbReference type="EMBL" id="SEV86259.1"/>
    </source>
</evidence>
<keyword evidence="1" id="KW-0812">Transmembrane</keyword>
<evidence type="ECO:0008006" key="4">
    <source>
        <dbReference type="Google" id="ProtNLM"/>
    </source>
</evidence>
<evidence type="ECO:0000256" key="1">
    <source>
        <dbReference type="SAM" id="Phobius"/>
    </source>
</evidence>
<dbReference type="RefSeq" id="WP_090256620.1">
    <property type="nucleotide sequence ID" value="NZ_FOIR01000001.1"/>
</dbReference>
<feature type="transmembrane region" description="Helical" evidence="1">
    <location>
        <begin position="78"/>
        <end position="99"/>
    </location>
</feature>
<keyword evidence="3" id="KW-1185">Reference proteome</keyword>
<keyword evidence="1" id="KW-0472">Membrane</keyword>
<proteinExistence type="predicted"/>
<dbReference type="OrthoDB" id="1098954at2"/>
<keyword evidence="1" id="KW-1133">Transmembrane helix</keyword>
<feature type="transmembrane region" description="Helical" evidence="1">
    <location>
        <begin position="119"/>
        <end position="140"/>
    </location>
</feature>
<protein>
    <recommendedName>
        <fullName evidence="4">DUF4149 domain-containing protein</fullName>
    </recommendedName>
</protein>
<organism evidence="2 3">
    <name type="scientific">Roseivirga pacifica</name>
    <dbReference type="NCBI Taxonomy" id="1267423"/>
    <lineage>
        <taxon>Bacteria</taxon>
        <taxon>Pseudomonadati</taxon>
        <taxon>Bacteroidota</taxon>
        <taxon>Cytophagia</taxon>
        <taxon>Cytophagales</taxon>
        <taxon>Roseivirgaceae</taxon>
        <taxon>Roseivirga</taxon>
    </lineage>
</organism>
<gene>
    <name evidence="2" type="ORF">SAMN05216290_0295</name>
</gene>
<dbReference type="AlphaFoldDB" id="A0A1I0MDD6"/>
<dbReference type="STRING" id="1267423.SAMN05216290_0295"/>
<sequence>MKRSVLFLQLFVPVLWLGFVSAISLMEAPLKFQAPSVDLAIGVDIGKLVFSALNRVEWVFFLIAFSSIMLSKNNRKPFVLGLVLCSILLIQTYYLLPILDERAALVIARKPVEESNMHFYYVGLELIKIALLFLLTLVNFKSVGLKPISK</sequence>